<keyword evidence="5" id="KW-0813">Transport</keyword>
<keyword evidence="4 7" id="KW-0472">Membrane</keyword>
<keyword evidence="2 5" id="KW-0812">Transmembrane</keyword>
<feature type="region of interest" description="Disordered" evidence="6">
    <location>
        <begin position="287"/>
        <end position="399"/>
    </location>
</feature>
<dbReference type="InterPro" id="IPR034294">
    <property type="entry name" value="Aquaporin_transptr"/>
</dbReference>
<dbReference type="GO" id="GO:0015250">
    <property type="term" value="F:water channel activity"/>
    <property type="evidence" value="ECO:0007669"/>
    <property type="project" value="TreeGrafter"/>
</dbReference>
<evidence type="ECO:0000256" key="4">
    <source>
        <dbReference type="ARBA" id="ARBA00023136"/>
    </source>
</evidence>
<dbReference type="Pfam" id="PF00230">
    <property type="entry name" value="MIP"/>
    <property type="match status" value="1"/>
</dbReference>
<evidence type="ECO:0000256" key="2">
    <source>
        <dbReference type="ARBA" id="ARBA00022692"/>
    </source>
</evidence>
<evidence type="ECO:0000256" key="3">
    <source>
        <dbReference type="ARBA" id="ARBA00022989"/>
    </source>
</evidence>
<dbReference type="InterPro" id="IPR000425">
    <property type="entry name" value="MIP"/>
</dbReference>
<feature type="compositionally biased region" description="Polar residues" evidence="6">
    <location>
        <begin position="372"/>
        <end position="384"/>
    </location>
</feature>
<comment type="similarity">
    <text evidence="5">Belongs to the MIP/aquaporin (TC 1.A.8) family.</text>
</comment>
<feature type="transmembrane region" description="Helical" evidence="7">
    <location>
        <begin position="12"/>
        <end position="33"/>
    </location>
</feature>
<reference evidence="8" key="1">
    <citation type="submission" date="2022-03" db="EMBL/GenBank/DDBJ databases">
        <authorList>
            <person name="Sayadi A."/>
        </authorList>
    </citation>
    <scope>NUCLEOTIDE SEQUENCE</scope>
</reference>
<sequence>MLIVKKISPLRTFFFIFAQCGGGIAGAAFVYGVTAPMYLGNPSAIIINNTNTPWDKFGKEFILTFVVVFSYFISMDTYRKWVGTSSLTIGSTYAACSFVSMPQLNPARSLGPAFVLNKWESHWVYWLGPLLGGVLAGLIYEYIFNSKHHKRMQQTQDEESSSIHSDDVDNFDDLDKPATYNNYRQSVSEGPDLNYCGSLYSAPKLERQESIYGGTKSLYCKSPSLTRPNLNRSQSVYAKSNTFINKDILPKNGPLVPTQSMYPIKINHQSHIQNQNVQNFLQQKAEGSYGTRTGTTSSSKPETHASTNELKRDNYAIERHLYDTYSTATAERQRRDKDVPQNARTHLVNGEPMEAATGTTRNNRPESMYGRLSSQARHVASTAQSDDSNYSSYTTSSSTRNVVPAYSASYHNAAAAASGAVPNTSQKPYSASGYSGRCSDNRTNQNTQLLAAAPALGAYHHQHSPNPHSQY</sequence>
<name>A0A9P0PZY3_ACAOB</name>
<evidence type="ECO:0000313" key="9">
    <source>
        <dbReference type="Proteomes" id="UP001152888"/>
    </source>
</evidence>
<evidence type="ECO:0000256" key="6">
    <source>
        <dbReference type="SAM" id="MobiDB-lite"/>
    </source>
</evidence>
<evidence type="ECO:0000313" key="8">
    <source>
        <dbReference type="EMBL" id="CAH2003532.1"/>
    </source>
</evidence>
<comment type="caution">
    <text evidence="8">The sequence shown here is derived from an EMBL/GenBank/DDBJ whole genome shotgun (WGS) entry which is preliminary data.</text>
</comment>
<dbReference type="PANTHER" id="PTHR19139:SF268">
    <property type="entry name" value="NEUROGENIC PROTEIN BIG BRAIN"/>
    <property type="match status" value="1"/>
</dbReference>
<keyword evidence="9" id="KW-1185">Reference proteome</keyword>
<dbReference type="InterPro" id="IPR023271">
    <property type="entry name" value="Aquaporin-like"/>
</dbReference>
<feature type="compositionally biased region" description="Basic and acidic residues" evidence="6">
    <location>
        <begin position="309"/>
        <end position="322"/>
    </location>
</feature>
<evidence type="ECO:0000256" key="1">
    <source>
        <dbReference type="ARBA" id="ARBA00004141"/>
    </source>
</evidence>
<dbReference type="GO" id="GO:0005886">
    <property type="term" value="C:plasma membrane"/>
    <property type="evidence" value="ECO:0007669"/>
    <property type="project" value="TreeGrafter"/>
</dbReference>
<feature type="compositionally biased region" description="Polar residues" evidence="6">
    <location>
        <begin position="421"/>
        <end position="433"/>
    </location>
</feature>
<evidence type="ECO:0000256" key="7">
    <source>
        <dbReference type="SAM" id="Phobius"/>
    </source>
</evidence>
<dbReference type="EMBL" id="CAKOFQ010007545">
    <property type="protein sequence ID" value="CAH2003532.1"/>
    <property type="molecule type" value="Genomic_DNA"/>
</dbReference>
<comment type="subcellular location">
    <subcellularLocation>
        <location evidence="1">Membrane</location>
        <topology evidence="1">Multi-pass membrane protein</topology>
    </subcellularLocation>
</comment>
<dbReference type="Gene3D" id="1.20.1080.10">
    <property type="entry name" value="Glycerol uptake facilitator protein"/>
    <property type="match status" value="1"/>
</dbReference>
<feature type="compositionally biased region" description="Low complexity" evidence="6">
    <location>
        <begin position="287"/>
        <end position="299"/>
    </location>
</feature>
<proteinExistence type="inferred from homology"/>
<dbReference type="Proteomes" id="UP001152888">
    <property type="component" value="Unassembled WGS sequence"/>
</dbReference>
<feature type="transmembrane region" description="Helical" evidence="7">
    <location>
        <begin position="81"/>
        <end position="103"/>
    </location>
</feature>
<organism evidence="8 9">
    <name type="scientific">Acanthoscelides obtectus</name>
    <name type="common">Bean weevil</name>
    <name type="synonym">Bruchus obtectus</name>
    <dbReference type="NCBI Taxonomy" id="200917"/>
    <lineage>
        <taxon>Eukaryota</taxon>
        <taxon>Metazoa</taxon>
        <taxon>Ecdysozoa</taxon>
        <taxon>Arthropoda</taxon>
        <taxon>Hexapoda</taxon>
        <taxon>Insecta</taxon>
        <taxon>Pterygota</taxon>
        <taxon>Neoptera</taxon>
        <taxon>Endopterygota</taxon>
        <taxon>Coleoptera</taxon>
        <taxon>Polyphaga</taxon>
        <taxon>Cucujiformia</taxon>
        <taxon>Chrysomeloidea</taxon>
        <taxon>Chrysomelidae</taxon>
        <taxon>Bruchinae</taxon>
        <taxon>Bruchini</taxon>
        <taxon>Acanthoscelides</taxon>
    </lineage>
</organism>
<feature type="transmembrane region" description="Helical" evidence="7">
    <location>
        <begin position="57"/>
        <end position="74"/>
    </location>
</feature>
<dbReference type="OrthoDB" id="3222at2759"/>
<protein>
    <recommendedName>
        <fullName evidence="10">Big brain</fullName>
    </recommendedName>
</protein>
<feature type="region of interest" description="Disordered" evidence="6">
    <location>
        <begin position="416"/>
        <end position="442"/>
    </location>
</feature>
<dbReference type="AlphaFoldDB" id="A0A9P0PZY3"/>
<dbReference type="PRINTS" id="PR00783">
    <property type="entry name" value="MINTRINSICP"/>
</dbReference>
<keyword evidence="3 7" id="KW-1133">Transmembrane helix</keyword>
<feature type="transmembrane region" description="Helical" evidence="7">
    <location>
        <begin position="123"/>
        <end position="144"/>
    </location>
</feature>
<evidence type="ECO:0000256" key="5">
    <source>
        <dbReference type="RuleBase" id="RU000477"/>
    </source>
</evidence>
<dbReference type="SUPFAM" id="SSF81338">
    <property type="entry name" value="Aquaporin-like"/>
    <property type="match status" value="1"/>
</dbReference>
<gene>
    <name evidence="8" type="ORF">ACAOBT_LOCUS27467</name>
</gene>
<accession>A0A9P0PZY3</accession>
<evidence type="ECO:0008006" key="10">
    <source>
        <dbReference type="Google" id="ProtNLM"/>
    </source>
</evidence>
<dbReference type="PANTHER" id="PTHR19139">
    <property type="entry name" value="AQUAPORIN TRANSPORTER"/>
    <property type="match status" value="1"/>
</dbReference>
<feature type="compositionally biased region" description="Low complexity" evidence="6">
    <location>
        <begin position="385"/>
        <end position="399"/>
    </location>
</feature>